<keyword evidence="3" id="KW-1185">Reference proteome</keyword>
<evidence type="ECO:0000313" key="2">
    <source>
        <dbReference type="EMBL" id="MRW88519.1"/>
    </source>
</evidence>
<proteinExistence type="predicted"/>
<dbReference type="AlphaFoldDB" id="A0A6I2KX12"/>
<name>A0A6I2KX12_9BURK</name>
<feature type="signal peptide" evidence="1">
    <location>
        <begin position="1"/>
        <end position="18"/>
    </location>
</feature>
<evidence type="ECO:0000256" key="1">
    <source>
        <dbReference type="SAM" id="SignalP"/>
    </source>
</evidence>
<feature type="chain" id="PRO_5026195074" evidence="1">
    <location>
        <begin position="19"/>
        <end position="774"/>
    </location>
</feature>
<dbReference type="EMBL" id="WKJK01000001">
    <property type="protein sequence ID" value="MRW88519.1"/>
    <property type="molecule type" value="Genomic_DNA"/>
</dbReference>
<protein>
    <submittedName>
        <fullName evidence="2">Uncharacterized protein</fullName>
    </submittedName>
</protein>
<keyword evidence="1" id="KW-0732">Signal</keyword>
<accession>A0A6I2KX12</accession>
<gene>
    <name evidence="2" type="ORF">GJ699_00810</name>
</gene>
<sequence length="774" mass="85176">MKNRIALTMLAACAQAHAVTTLTDKITFGDAASETAHAVRGEHAQIIQGALGRGARQLLPLSATDWRGGSLEFTLKVDPAVQNYASVRLWGGETNTNKLTLYCEGKQIGYRHLGDIEILDLGTVSPMYEGRFTYRTFPLPANLTANKRQLNCRIRATGPYAVYNSDFAKFQRPMTEPSRPIYAMYVHSDPFLDAGEAEGAAPNAAVRPAPGAEVMEQLQARINREIERELAADRALTLHETLFLARSYDIAWTKAYRNPAVVRKVLEAGDQFYTRYLSDPGFIYSDKTHTNPDWEALGPYGKALQILQAEITPQLDQKLPGSGVTRRDGYAAMLSYGLDYMLHHRRLYTNQSMIVDLLGIYYSNNGLQAIGSGKALPEQQARHYLYESLGLSAWSGSQDKDGHPTYSAASGDNGAFRVPKDYRIFTAAGLSKELGFVGSYGEIQDWATGIYLATRSKSETAGDPQLLQQLVKIAHARSPFRYPAADADGYRAMKLEAPIGWRDPAFPGVTTYVQKTGWDNTPFYTAVATRDPALMAAAQQMLEDNQFFAVLRDRMKDPGQRTTIGLLDAYDEWQVVKNWPRQQARLPMSAGQPDFVFTDTENGVIALKHGDDIMYASLYWRAMCGVNKLFRVHHLTPQADRVATFYGRVDFVPSGRNCTRGNSAHTAGGPIPDVRYPDDAPPALAGEVLPAAQGPADASFERSSFDPYAGRGDYYEGSYGRYLFAMNAGGTKSVELALPGTQAPLKDLVSGKTIAAGTRTLTIAPGQTVILYRP</sequence>
<dbReference type="Proteomes" id="UP000433309">
    <property type="component" value="Unassembled WGS sequence"/>
</dbReference>
<organism evidence="2 3">
    <name type="scientific">Duganella guangzhouensis</name>
    <dbReference type="NCBI Taxonomy" id="2666084"/>
    <lineage>
        <taxon>Bacteria</taxon>
        <taxon>Pseudomonadati</taxon>
        <taxon>Pseudomonadota</taxon>
        <taxon>Betaproteobacteria</taxon>
        <taxon>Burkholderiales</taxon>
        <taxon>Oxalobacteraceae</taxon>
        <taxon>Telluria group</taxon>
        <taxon>Duganella</taxon>
    </lineage>
</organism>
<evidence type="ECO:0000313" key="3">
    <source>
        <dbReference type="Proteomes" id="UP000433309"/>
    </source>
</evidence>
<comment type="caution">
    <text evidence="2">The sequence shown here is derived from an EMBL/GenBank/DDBJ whole genome shotgun (WGS) entry which is preliminary data.</text>
</comment>
<dbReference type="RefSeq" id="WP_154372169.1">
    <property type="nucleotide sequence ID" value="NZ_WKJK01000001.1"/>
</dbReference>
<reference evidence="2 3" key="1">
    <citation type="submission" date="2019-11" db="EMBL/GenBank/DDBJ databases">
        <title>Novel species isolated from a subtropical stream in China.</title>
        <authorList>
            <person name="Lu H."/>
        </authorList>
    </citation>
    <scope>NUCLEOTIDE SEQUENCE [LARGE SCALE GENOMIC DNA]</scope>
    <source>
        <strain evidence="2 3">FT80W</strain>
    </source>
</reference>